<comment type="caution">
    <text evidence="3">The sequence shown here is derived from an EMBL/GenBank/DDBJ whole genome shotgun (WGS) entry which is preliminary data.</text>
</comment>
<feature type="domain" description="N-acetyltransferase" evidence="2">
    <location>
        <begin position="5"/>
        <end position="156"/>
    </location>
</feature>
<keyword evidence="4" id="KW-1185">Reference proteome</keyword>
<protein>
    <recommendedName>
        <fullName evidence="2">N-acetyltransferase domain-containing protein</fullName>
    </recommendedName>
</protein>
<feature type="compositionally biased region" description="Low complexity" evidence="1">
    <location>
        <begin position="339"/>
        <end position="375"/>
    </location>
</feature>
<dbReference type="Pfam" id="PF13508">
    <property type="entry name" value="Acetyltransf_7"/>
    <property type="match status" value="1"/>
</dbReference>
<sequence>MTTDTKISQISVDQTIHLRHTILWPTFPIAHVKLPEDQHGFHFGVFLEGLENEAPGPVTVISLFVEPLPNPNADTQTKAARFRKFACDPPYQGRGIGSQLLQYVFEHAKTDLGVGVVWCDARLETAKWYERRGMCRFGETFFKGPVEYVRMKVEAAQGAGRGYKGWRAEGRRKIPTLAPDANVSDSALPPARYAEKGIFSQIRPSWRVAIRGIGLHLEGKMRECNEFPTTDQDRPLFSENRYKPAFSSRFPTKANVIYHHTIPFKLGRLHYPLPHPPNHLDYNQHHYTSQPPDTMSITLIDVYEFTLALAGTIVSSSFLSSPLLSSPLLSSPLLSSPLLSSPPRSLQLTRPSTPTSSPQPSSTISPSTATATSTSFGFNTSQPNANGSAANKPSANASGFTIPIGGSRALLRVGGG</sequence>
<evidence type="ECO:0000259" key="2">
    <source>
        <dbReference type="PROSITE" id="PS51186"/>
    </source>
</evidence>
<dbReference type="PROSITE" id="PS51186">
    <property type="entry name" value="GNAT"/>
    <property type="match status" value="1"/>
</dbReference>
<reference evidence="3 4" key="1">
    <citation type="submission" date="2024-02" db="EMBL/GenBank/DDBJ databases">
        <title>A draft genome for the cacao thread blight pathogen Marasmius crinis-equi.</title>
        <authorList>
            <person name="Cohen S.P."/>
            <person name="Baruah I.K."/>
            <person name="Amoako-Attah I."/>
            <person name="Bukari Y."/>
            <person name="Meinhardt L.W."/>
            <person name="Bailey B.A."/>
        </authorList>
    </citation>
    <scope>NUCLEOTIDE SEQUENCE [LARGE SCALE GENOMIC DNA]</scope>
    <source>
        <strain evidence="3 4">GH-76</strain>
    </source>
</reference>
<accession>A0ABR3F1B3</accession>
<dbReference type="CDD" id="cd04301">
    <property type="entry name" value="NAT_SF"/>
    <property type="match status" value="1"/>
</dbReference>
<dbReference type="SUPFAM" id="SSF55729">
    <property type="entry name" value="Acyl-CoA N-acyltransferases (Nat)"/>
    <property type="match status" value="1"/>
</dbReference>
<dbReference type="Proteomes" id="UP001465976">
    <property type="component" value="Unassembled WGS sequence"/>
</dbReference>
<evidence type="ECO:0000256" key="1">
    <source>
        <dbReference type="SAM" id="MobiDB-lite"/>
    </source>
</evidence>
<gene>
    <name evidence="3" type="ORF">V5O48_013004</name>
</gene>
<feature type="compositionally biased region" description="Polar residues" evidence="1">
    <location>
        <begin position="376"/>
        <end position="398"/>
    </location>
</feature>
<dbReference type="InterPro" id="IPR016181">
    <property type="entry name" value="Acyl_CoA_acyltransferase"/>
</dbReference>
<dbReference type="EMBL" id="JBAHYK010001220">
    <property type="protein sequence ID" value="KAL0568970.1"/>
    <property type="molecule type" value="Genomic_DNA"/>
</dbReference>
<organism evidence="3 4">
    <name type="scientific">Marasmius crinis-equi</name>
    <dbReference type="NCBI Taxonomy" id="585013"/>
    <lineage>
        <taxon>Eukaryota</taxon>
        <taxon>Fungi</taxon>
        <taxon>Dikarya</taxon>
        <taxon>Basidiomycota</taxon>
        <taxon>Agaricomycotina</taxon>
        <taxon>Agaricomycetes</taxon>
        <taxon>Agaricomycetidae</taxon>
        <taxon>Agaricales</taxon>
        <taxon>Marasmiineae</taxon>
        <taxon>Marasmiaceae</taxon>
        <taxon>Marasmius</taxon>
    </lineage>
</organism>
<evidence type="ECO:0000313" key="3">
    <source>
        <dbReference type="EMBL" id="KAL0568970.1"/>
    </source>
</evidence>
<dbReference type="Gene3D" id="3.40.630.30">
    <property type="match status" value="1"/>
</dbReference>
<evidence type="ECO:0000313" key="4">
    <source>
        <dbReference type="Proteomes" id="UP001465976"/>
    </source>
</evidence>
<proteinExistence type="predicted"/>
<name>A0ABR3F1B3_9AGAR</name>
<dbReference type="InterPro" id="IPR000182">
    <property type="entry name" value="GNAT_dom"/>
</dbReference>
<feature type="region of interest" description="Disordered" evidence="1">
    <location>
        <begin position="339"/>
        <end position="398"/>
    </location>
</feature>